<dbReference type="RefSeq" id="WP_381357163.1">
    <property type="nucleotide sequence ID" value="NZ_JBHSOA010000003.1"/>
</dbReference>
<proteinExistence type="predicted"/>
<evidence type="ECO:0000313" key="2">
    <source>
        <dbReference type="Proteomes" id="UP001596180"/>
    </source>
</evidence>
<evidence type="ECO:0000313" key="1">
    <source>
        <dbReference type="EMBL" id="MFC5850615.1"/>
    </source>
</evidence>
<gene>
    <name evidence="1" type="ORF">ACFPZI_01825</name>
</gene>
<name>A0ABW1DR46_9ACTN</name>
<protein>
    <submittedName>
        <fullName evidence="1">Uncharacterized protein</fullName>
    </submittedName>
</protein>
<comment type="caution">
    <text evidence="1">The sequence shown here is derived from an EMBL/GenBank/DDBJ whole genome shotgun (WGS) entry which is preliminary data.</text>
</comment>
<dbReference type="EMBL" id="JBHSOA010000003">
    <property type="protein sequence ID" value="MFC5850615.1"/>
    <property type="molecule type" value="Genomic_DNA"/>
</dbReference>
<dbReference type="Proteomes" id="UP001596180">
    <property type="component" value="Unassembled WGS sequence"/>
</dbReference>
<reference evidence="2" key="1">
    <citation type="journal article" date="2019" name="Int. J. Syst. Evol. Microbiol.">
        <title>The Global Catalogue of Microorganisms (GCM) 10K type strain sequencing project: providing services to taxonomists for standard genome sequencing and annotation.</title>
        <authorList>
            <consortium name="The Broad Institute Genomics Platform"/>
            <consortium name="The Broad Institute Genome Sequencing Center for Infectious Disease"/>
            <person name="Wu L."/>
            <person name="Ma J."/>
        </authorList>
    </citation>
    <scope>NUCLEOTIDE SEQUENCE [LARGE SCALE GENOMIC DNA]</scope>
    <source>
        <strain evidence="2">JCM 10411</strain>
    </source>
</reference>
<keyword evidence="2" id="KW-1185">Reference proteome</keyword>
<organism evidence="1 2">
    <name type="scientific">Streptomyces chlorus</name>
    <dbReference type="NCBI Taxonomy" id="887452"/>
    <lineage>
        <taxon>Bacteria</taxon>
        <taxon>Bacillati</taxon>
        <taxon>Actinomycetota</taxon>
        <taxon>Actinomycetes</taxon>
        <taxon>Kitasatosporales</taxon>
        <taxon>Streptomycetaceae</taxon>
        <taxon>Streptomyces</taxon>
    </lineage>
</organism>
<sequence length="51" mass="5778">MAVRWYARPGFVRQGEKRFDPGPPVCTEVTRGHARLCLSEHEGDARPDILV</sequence>
<accession>A0ABW1DR46</accession>